<dbReference type="SUPFAM" id="SSF48008">
    <property type="entry name" value="GntR ligand-binding domain-like"/>
    <property type="match status" value="1"/>
</dbReference>
<evidence type="ECO:0000313" key="6">
    <source>
        <dbReference type="Proteomes" id="UP000645462"/>
    </source>
</evidence>
<dbReference type="InterPro" id="IPR036388">
    <property type="entry name" value="WH-like_DNA-bd_sf"/>
</dbReference>
<evidence type="ECO:0000256" key="3">
    <source>
        <dbReference type="ARBA" id="ARBA00023163"/>
    </source>
</evidence>
<organism evidence="5 6">
    <name type="scientific">Marivita lacus</name>
    <dbReference type="NCBI Taxonomy" id="1323742"/>
    <lineage>
        <taxon>Bacteria</taxon>
        <taxon>Pseudomonadati</taxon>
        <taxon>Pseudomonadota</taxon>
        <taxon>Alphaproteobacteria</taxon>
        <taxon>Rhodobacterales</taxon>
        <taxon>Roseobacteraceae</taxon>
        <taxon>Marivita</taxon>
    </lineage>
</organism>
<protein>
    <submittedName>
        <fullName evidence="5">GntR family transcriptional regulator</fullName>
    </submittedName>
</protein>
<dbReference type="PROSITE" id="PS50949">
    <property type="entry name" value="HTH_GNTR"/>
    <property type="match status" value="1"/>
</dbReference>
<keyword evidence="2" id="KW-0238">DNA-binding</keyword>
<dbReference type="PANTHER" id="PTHR43537">
    <property type="entry name" value="TRANSCRIPTIONAL REGULATOR, GNTR FAMILY"/>
    <property type="match status" value="1"/>
</dbReference>
<name>A0ABQ1KHS7_9RHOB</name>
<feature type="domain" description="HTH gntR-type" evidence="4">
    <location>
        <begin position="32"/>
        <end position="99"/>
    </location>
</feature>
<dbReference type="PANTHER" id="PTHR43537:SF20">
    <property type="entry name" value="HTH-TYPE TRANSCRIPTIONAL REPRESSOR GLAR"/>
    <property type="match status" value="1"/>
</dbReference>
<evidence type="ECO:0000259" key="4">
    <source>
        <dbReference type="PROSITE" id="PS50949"/>
    </source>
</evidence>
<dbReference type="Pfam" id="PF07729">
    <property type="entry name" value="FCD"/>
    <property type="match status" value="1"/>
</dbReference>
<dbReference type="Pfam" id="PF00392">
    <property type="entry name" value="GntR"/>
    <property type="match status" value="1"/>
</dbReference>
<dbReference type="SUPFAM" id="SSF46785">
    <property type="entry name" value="Winged helix' DNA-binding domain"/>
    <property type="match status" value="1"/>
</dbReference>
<sequence length="254" mass="27409">MKVSLSNTVAMPDEVGHPDAMNTQILHPSEGETLVDTAYRGLRHDIIAGTRVPGERLRIEKLKALYGIGPTPLREALQKLAQDGLVVTEGNRGFTVAPLDPSEFADLNLARTVIEKEALRLSIAQGDTAWEARVVAASYIMAKEDAALSRAESAVPDAWEQANAGFHAALVSACGSDWLLRLRVGLHDHCERYRRASVYQRLGSRDLGAEHAAISEAALARDAERACTLTERHFALTAAILKEVEGAAAGQPGR</sequence>
<dbReference type="SMART" id="SM00345">
    <property type="entry name" value="HTH_GNTR"/>
    <property type="match status" value="1"/>
</dbReference>
<keyword evidence="6" id="KW-1185">Reference proteome</keyword>
<proteinExistence type="predicted"/>
<evidence type="ECO:0000256" key="1">
    <source>
        <dbReference type="ARBA" id="ARBA00023015"/>
    </source>
</evidence>
<dbReference type="Gene3D" id="1.20.120.530">
    <property type="entry name" value="GntR ligand-binding domain-like"/>
    <property type="match status" value="1"/>
</dbReference>
<dbReference type="InterPro" id="IPR000524">
    <property type="entry name" value="Tscrpt_reg_HTH_GntR"/>
</dbReference>
<dbReference type="SMART" id="SM00895">
    <property type="entry name" value="FCD"/>
    <property type="match status" value="1"/>
</dbReference>
<keyword evidence="3" id="KW-0804">Transcription</keyword>
<dbReference type="InterPro" id="IPR008920">
    <property type="entry name" value="TF_FadR/GntR_C"/>
</dbReference>
<dbReference type="EMBL" id="BMFC01000003">
    <property type="protein sequence ID" value="GGC00663.1"/>
    <property type="molecule type" value="Genomic_DNA"/>
</dbReference>
<comment type="caution">
    <text evidence="5">The sequence shown here is derived from an EMBL/GenBank/DDBJ whole genome shotgun (WGS) entry which is preliminary data.</text>
</comment>
<keyword evidence="1" id="KW-0805">Transcription regulation</keyword>
<dbReference type="InterPro" id="IPR011711">
    <property type="entry name" value="GntR_C"/>
</dbReference>
<evidence type="ECO:0000313" key="5">
    <source>
        <dbReference type="EMBL" id="GGC00663.1"/>
    </source>
</evidence>
<dbReference type="InterPro" id="IPR036390">
    <property type="entry name" value="WH_DNA-bd_sf"/>
</dbReference>
<dbReference type="Gene3D" id="1.10.10.10">
    <property type="entry name" value="Winged helix-like DNA-binding domain superfamily/Winged helix DNA-binding domain"/>
    <property type="match status" value="1"/>
</dbReference>
<evidence type="ECO:0000256" key="2">
    <source>
        <dbReference type="ARBA" id="ARBA00023125"/>
    </source>
</evidence>
<accession>A0ABQ1KHS7</accession>
<dbReference type="Proteomes" id="UP000645462">
    <property type="component" value="Unassembled WGS sequence"/>
</dbReference>
<gene>
    <name evidence="5" type="ORF">GCM10011363_16580</name>
</gene>
<reference evidence="6" key="1">
    <citation type="journal article" date="2019" name="Int. J. Syst. Evol. Microbiol.">
        <title>The Global Catalogue of Microorganisms (GCM) 10K type strain sequencing project: providing services to taxonomists for standard genome sequencing and annotation.</title>
        <authorList>
            <consortium name="The Broad Institute Genomics Platform"/>
            <consortium name="The Broad Institute Genome Sequencing Center for Infectious Disease"/>
            <person name="Wu L."/>
            <person name="Ma J."/>
        </authorList>
    </citation>
    <scope>NUCLEOTIDE SEQUENCE [LARGE SCALE GENOMIC DNA]</scope>
    <source>
        <strain evidence="6">CGMCC 1.12478</strain>
    </source>
</reference>